<dbReference type="Pfam" id="PF13383">
    <property type="entry name" value="Methyltransf_22"/>
    <property type="match status" value="1"/>
</dbReference>
<organism evidence="2 3">
    <name type="scientific">Rotaria magnacalcarata</name>
    <dbReference type="NCBI Taxonomy" id="392030"/>
    <lineage>
        <taxon>Eukaryota</taxon>
        <taxon>Metazoa</taxon>
        <taxon>Spiralia</taxon>
        <taxon>Gnathifera</taxon>
        <taxon>Rotifera</taxon>
        <taxon>Eurotatoria</taxon>
        <taxon>Bdelloidea</taxon>
        <taxon>Philodinida</taxon>
        <taxon>Philodinidae</taxon>
        <taxon>Rotaria</taxon>
    </lineage>
</organism>
<dbReference type="EMBL" id="CAJNOV010003436">
    <property type="protein sequence ID" value="CAF1141664.1"/>
    <property type="molecule type" value="Genomic_DNA"/>
</dbReference>
<feature type="domain" description="Methyltransferase" evidence="1">
    <location>
        <begin position="65"/>
        <end position="267"/>
    </location>
</feature>
<evidence type="ECO:0000313" key="2">
    <source>
        <dbReference type="EMBL" id="CAF1141664.1"/>
    </source>
</evidence>
<comment type="caution">
    <text evidence="2">The sequence shown here is derived from an EMBL/GenBank/DDBJ whole genome shotgun (WGS) entry which is preliminary data.</text>
</comment>
<dbReference type="SUPFAM" id="SSF53335">
    <property type="entry name" value="S-adenosyl-L-methionine-dependent methyltransferases"/>
    <property type="match status" value="1"/>
</dbReference>
<dbReference type="Proteomes" id="UP000663855">
    <property type="component" value="Unassembled WGS sequence"/>
</dbReference>
<sequence>MELRFTGVMTTISLFTVISILFFWKAQSCSRTPLLLNNDCRLSLIESDNFICESDAVWNERKTVYQTQDKENMKKRNSNIFFLSNWEPNFHCSHARRIGEMGDGGKWVCDLYRLKARPNCLIYSVGSNGEFSFEVHMKKVMPHCEIHTFDQNRYNCPNNICVFHQMTLGNGTDPNNSKSWTTILEELGHTQRKIDVLKIDIEGGEYSFFPFLMQSPTKSLPQQILVEVHPNDPNNIHAFFELLRTYHYVIFNKEPNLLAGDEFFEFSLSKLNSEFFNSLPTNATKK</sequence>
<gene>
    <name evidence="2" type="ORF">CJN711_LOCUS9076</name>
</gene>
<dbReference type="PANTHER" id="PTHR32026:SF27">
    <property type="entry name" value="METHYLTRANSFERASE FKBM DOMAIN-CONTAINING PROTEIN-RELATED"/>
    <property type="match status" value="1"/>
</dbReference>
<accession>A0A814S585</accession>
<evidence type="ECO:0000313" key="3">
    <source>
        <dbReference type="Proteomes" id="UP000663855"/>
    </source>
</evidence>
<dbReference type="AlphaFoldDB" id="A0A814S585"/>
<proteinExistence type="predicted"/>
<dbReference type="InterPro" id="IPR025714">
    <property type="entry name" value="Methyltranfer_dom"/>
</dbReference>
<dbReference type="InterPro" id="IPR029063">
    <property type="entry name" value="SAM-dependent_MTases_sf"/>
</dbReference>
<dbReference type="PANTHER" id="PTHR32026">
    <property type="entry name" value="METHYLTRANSFERASE-LIKE PROTEIN 24"/>
    <property type="match status" value="1"/>
</dbReference>
<reference evidence="2" key="1">
    <citation type="submission" date="2021-02" db="EMBL/GenBank/DDBJ databases">
        <authorList>
            <person name="Nowell W R."/>
        </authorList>
    </citation>
    <scope>NUCLEOTIDE SEQUENCE</scope>
</reference>
<name>A0A814S585_9BILA</name>
<dbReference type="InterPro" id="IPR026913">
    <property type="entry name" value="METTL24"/>
</dbReference>
<evidence type="ECO:0000259" key="1">
    <source>
        <dbReference type="Pfam" id="PF13383"/>
    </source>
</evidence>
<protein>
    <recommendedName>
        <fullName evidence="1">Methyltransferase domain-containing protein</fullName>
    </recommendedName>
</protein>